<proteinExistence type="predicted"/>
<organism evidence="2 3">
    <name type="scientific">Caerostris extrusa</name>
    <name type="common">Bark spider</name>
    <name type="synonym">Caerostris bankana</name>
    <dbReference type="NCBI Taxonomy" id="172846"/>
    <lineage>
        <taxon>Eukaryota</taxon>
        <taxon>Metazoa</taxon>
        <taxon>Ecdysozoa</taxon>
        <taxon>Arthropoda</taxon>
        <taxon>Chelicerata</taxon>
        <taxon>Arachnida</taxon>
        <taxon>Araneae</taxon>
        <taxon>Araneomorphae</taxon>
        <taxon>Entelegynae</taxon>
        <taxon>Araneoidea</taxon>
        <taxon>Araneidae</taxon>
        <taxon>Caerostris</taxon>
    </lineage>
</organism>
<dbReference type="EMBL" id="BPLR01019099">
    <property type="protein sequence ID" value="GIZ04532.1"/>
    <property type="molecule type" value="Genomic_DNA"/>
</dbReference>
<keyword evidence="1" id="KW-0472">Membrane</keyword>
<keyword evidence="1" id="KW-0812">Transmembrane</keyword>
<protein>
    <submittedName>
        <fullName evidence="2">Uncharacterized protein</fullName>
    </submittedName>
</protein>
<keyword evidence="1" id="KW-1133">Transmembrane helix</keyword>
<feature type="transmembrane region" description="Helical" evidence="1">
    <location>
        <begin position="61"/>
        <end position="80"/>
    </location>
</feature>
<keyword evidence="3" id="KW-1185">Reference proteome</keyword>
<dbReference type="AlphaFoldDB" id="A0AAV4YAU3"/>
<evidence type="ECO:0000256" key="1">
    <source>
        <dbReference type="SAM" id="Phobius"/>
    </source>
</evidence>
<dbReference type="Proteomes" id="UP001054945">
    <property type="component" value="Unassembled WGS sequence"/>
</dbReference>
<sequence length="166" mass="19004">MDITICEFCKIYVANFEVHSCFNLGINFIGVTQPFLKTALLIWHKNSGSRATQPMDYEDGGLLWINLILQCNKVFFTAYINEQIMKRRQMLKRFTQYGGTNPNTYNPQTSDFMFPGMHPVQENESDSKHLQLPSVVGEMFMHQNSQNYEPLNPENPSNISVSVIGA</sequence>
<evidence type="ECO:0000313" key="2">
    <source>
        <dbReference type="EMBL" id="GIZ04532.1"/>
    </source>
</evidence>
<evidence type="ECO:0000313" key="3">
    <source>
        <dbReference type="Proteomes" id="UP001054945"/>
    </source>
</evidence>
<gene>
    <name evidence="2" type="ORF">CEXT_267751</name>
</gene>
<name>A0AAV4YAU3_CAEEX</name>
<comment type="caution">
    <text evidence="2">The sequence shown here is derived from an EMBL/GenBank/DDBJ whole genome shotgun (WGS) entry which is preliminary data.</text>
</comment>
<reference evidence="2 3" key="1">
    <citation type="submission" date="2021-06" db="EMBL/GenBank/DDBJ databases">
        <title>Caerostris extrusa draft genome.</title>
        <authorList>
            <person name="Kono N."/>
            <person name="Arakawa K."/>
        </authorList>
    </citation>
    <scope>NUCLEOTIDE SEQUENCE [LARGE SCALE GENOMIC DNA]</scope>
</reference>
<accession>A0AAV4YAU3</accession>